<dbReference type="InterPro" id="IPR035985">
    <property type="entry name" value="Ubiquitin-activating_enz"/>
</dbReference>
<gene>
    <name evidence="3" type="ORF">OPHB3_2428</name>
</gene>
<dbReference type="PANTHER" id="PTHR43267:SF1">
    <property type="entry name" value="TRNA THREONYLCARBAMOYLADENOSINE DEHYDRATASE"/>
    <property type="match status" value="1"/>
</dbReference>
<dbReference type="SUPFAM" id="SSF69572">
    <property type="entry name" value="Activating enzymes of the ubiquitin-like proteins"/>
    <property type="match status" value="1"/>
</dbReference>
<proteinExistence type="predicted"/>
<comment type="caution">
    <text evidence="3">The sequence shown here is derived from an EMBL/GenBank/DDBJ whole genome shotgun (WGS) entry which is preliminary data.</text>
</comment>
<evidence type="ECO:0000259" key="1">
    <source>
        <dbReference type="Pfam" id="PF00899"/>
    </source>
</evidence>
<dbReference type="InterPro" id="IPR000594">
    <property type="entry name" value="ThiF_NAD_FAD-bd"/>
</dbReference>
<dbReference type="Proteomes" id="UP000052946">
    <property type="component" value="Unassembled WGS sequence"/>
</dbReference>
<organism evidence="3 4">
    <name type="scientific">Oceanobacillus picturae</name>
    <dbReference type="NCBI Taxonomy" id="171693"/>
    <lineage>
        <taxon>Bacteria</taxon>
        <taxon>Bacillati</taxon>
        <taxon>Bacillota</taxon>
        <taxon>Bacilli</taxon>
        <taxon>Bacillales</taxon>
        <taxon>Bacillaceae</taxon>
        <taxon>Oceanobacillus</taxon>
    </lineage>
</organism>
<protein>
    <submittedName>
        <fullName evidence="3">UBA/THIF-type NAD/FAD binding protein</fullName>
    </submittedName>
</protein>
<evidence type="ECO:0000259" key="2">
    <source>
        <dbReference type="Pfam" id="PF14461"/>
    </source>
</evidence>
<accession>A0A0U9HE69</accession>
<dbReference type="EMBL" id="BBXV01000027">
    <property type="protein sequence ID" value="GAQ18488.1"/>
    <property type="molecule type" value="Genomic_DNA"/>
</dbReference>
<dbReference type="GO" id="GO:0008641">
    <property type="term" value="F:ubiquitin-like modifier activating enzyme activity"/>
    <property type="evidence" value="ECO:0007669"/>
    <property type="project" value="InterPro"/>
</dbReference>
<dbReference type="Pfam" id="PF14461">
    <property type="entry name" value="Prok-E2_B"/>
    <property type="match status" value="1"/>
</dbReference>
<dbReference type="AlphaFoldDB" id="A0A0U9HE69"/>
<dbReference type="PANTHER" id="PTHR43267">
    <property type="entry name" value="TRNA THREONYLCARBAMOYLADENOSINE DEHYDRATASE"/>
    <property type="match status" value="1"/>
</dbReference>
<evidence type="ECO:0000313" key="4">
    <source>
        <dbReference type="Proteomes" id="UP000052946"/>
    </source>
</evidence>
<sequence>MKLTFNPYNLKSELELHEQSMIKEVVKITNVNSDVYRGCKYLAELVIIMNGEPATIFVGFKDNYPGSLPLFFDLNDSFGRIPHKEKDGFICFTRSEAIVIDKRYPVSLLLNCLENVIELIAKGISGENHEDFQLEFEAYWCHIVKGKIYGAIDTDNYNVREINLWCETSESNFTIVASEKNIKNTEVIMNTLFHIDIYQEEKFRCIYIPLKHGTSILPPAAEEEWDYSFVKNIFSKHITKKSKQKFQRIVRRKGNSTKKLEFIIFGLPLSNENTALFAYVMPGTGIDYLHPLVQKPKNVNLIPLMVERWHPNYLLNRTGGNTEVADKHVAIVGVGSVGSEIATRFAKSGVQHITVIDNDILEMDNVYRHALGNDSVYARNEDNQLINVPKVLALEKEIRRKYPFTQVTSLPKSFVELWEEGSINWKDYDLLVIAIGLANQEMDINEKMHSMKQPPPTIYAWNEPLGIGGHSLITLNNEKKGCYQCLFKPMEGKTSHNRSSFTKPNQDFSKDLTGCGSIYVPYSFLDSEKTAMLVVENSLKLLTGKLQDNPLLSWKGDDSQLKSEGFATSHRYSFGDQELQNTQLLYKDPECPVCSMKG</sequence>
<dbReference type="Gene3D" id="3.40.50.720">
    <property type="entry name" value="NAD(P)-binding Rossmann-like Domain"/>
    <property type="match status" value="1"/>
</dbReference>
<dbReference type="InterPro" id="IPR045886">
    <property type="entry name" value="ThiF/MoeB/HesA"/>
</dbReference>
<feature type="domain" description="Prokaryotic E2 family B" evidence="2">
    <location>
        <begin position="23"/>
        <end position="142"/>
    </location>
</feature>
<reference evidence="4" key="1">
    <citation type="submission" date="2015-07" db="EMBL/GenBank/DDBJ databases">
        <title>Draft Genome Sequence of Oceanobacillus picturae Heshi-B3 that Was Isolated from Fermented Rice Bran with Aging Salted Mackerel, Which Was Named Heshiko as Traditional Fermented Seafood in Japan.</title>
        <authorList>
            <person name="Akuzawa S."/>
            <person name="Nakagawa J."/>
            <person name="Kanekatsu T."/>
            <person name="Kanesaki Y."/>
            <person name="Suzuki T."/>
        </authorList>
    </citation>
    <scope>NUCLEOTIDE SEQUENCE [LARGE SCALE GENOMIC DNA]</scope>
    <source>
        <strain evidence="4">Heshi-B3</strain>
    </source>
</reference>
<name>A0A0U9HE69_9BACI</name>
<dbReference type="CDD" id="cd01483">
    <property type="entry name" value="E1_enzyme_family"/>
    <property type="match status" value="1"/>
</dbReference>
<dbReference type="Pfam" id="PF00899">
    <property type="entry name" value="ThiF"/>
    <property type="match status" value="1"/>
</dbReference>
<dbReference type="OrthoDB" id="4088010at2"/>
<dbReference type="GO" id="GO:0061503">
    <property type="term" value="F:tRNA threonylcarbamoyladenosine dehydratase"/>
    <property type="evidence" value="ECO:0007669"/>
    <property type="project" value="TreeGrafter"/>
</dbReference>
<evidence type="ECO:0000313" key="3">
    <source>
        <dbReference type="EMBL" id="GAQ18488.1"/>
    </source>
</evidence>
<reference evidence="3 4" key="2">
    <citation type="journal article" date="2016" name="Genome Announc.">
        <title>Draft Genome Sequence of Oceanobacillus picturae Heshi-B3, Isolated from Fermented Rice Bran in a Traditional Japanese Seafood Dish.</title>
        <authorList>
            <person name="Akuzawa S."/>
            <person name="Nagaoka J."/>
            <person name="Kanekatsu M."/>
            <person name="Kanesaki Y."/>
            <person name="Suzuki T."/>
        </authorList>
    </citation>
    <scope>NUCLEOTIDE SEQUENCE [LARGE SCALE GENOMIC DNA]</scope>
    <source>
        <strain evidence="3 4">Heshi-B3</strain>
    </source>
</reference>
<dbReference type="GO" id="GO:0061504">
    <property type="term" value="P:cyclic threonylcarbamoyladenosine biosynthetic process"/>
    <property type="evidence" value="ECO:0007669"/>
    <property type="project" value="TreeGrafter"/>
</dbReference>
<dbReference type="InterPro" id="IPR032701">
    <property type="entry name" value="Prok-E2_B_dom"/>
</dbReference>
<feature type="domain" description="THIF-type NAD/FAD binding fold" evidence="1">
    <location>
        <begin position="321"/>
        <end position="492"/>
    </location>
</feature>
<dbReference type="RefSeq" id="WP_082667712.1">
    <property type="nucleotide sequence ID" value="NZ_BBXV01000027.1"/>
</dbReference>